<gene>
    <name evidence="4" type="ORF">SAMN05443637_108170</name>
</gene>
<dbReference type="Gene3D" id="3.20.20.30">
    <property type="entry name" value="Luciferase-like domain"/>
    <property type="match status" value="1"/>
</dbReference>
<keyword evidence="1" id="KW-0560">Oxidoreductase</keyword>
<dbReference type="GO" id="GO:0016705">
    <property type="term" value="F:oxidoreductase activity, acting on paired donors, with incorporation or reduction of molecular oxygen"/>
    <property type="evidence" value="ECO:0007669"/>
    <property type="project" value="InterPro"/>
</dbReference>
<evidence type="ECO:0000256" key="2">
    <source>
        <dbReference type="ARBA" id="ARBA00023033"/>
    </source>
</evidence>
<evidence type="ECO:0000256" key="1">
    <source>
        <dbReference type="ARBA" id="ARBA00023002"/>
    </source>
</evidence>
<evidence type="ECO:0000259" key="3">
    <source>
        <dbReference type="Pfam" id="PF00296"/>
    </source>
</evidence>
<dbReference type="InterPro" id="IPR011251">
    <property type="entry name" value="Luciferase-like_dom"/>
</dbReference>
<dbReference type="InterPro" id="IPR050766">
    <property type="entry name" value="Bact_Lucif_Oxidored"/>
</dbReference>
<sequence length="343" mass="38604">MARIQFGIFPITEDWPDGADMARVYDEIVAEAKMAESVGFDSCLITEHHQQADGYFPNPLMVSAGVARETTTLKVGSCVALAPLYNPIRLTEDAALLDVISNGRLILGLGASYVSEDLAAFDVDPSQRGALMEDTVRFLQEAWTHDDLDFDGEVFHFQNMRITPKPVQQPRPPVWLGAWTPQGLRRAGRLGDAWVTDVINTIGTFKTFNEIYAKSAAKHGRIPRVAVLRECWVAPTTEQAIEEYAEHLMMSHRFYYQAGGYSPLADPWIADLSSVDEFTFDKVAPDRFIIGSPEHVIDEIERWHQELGADYFVMRFRHPTGPSHEKAMESIRLFGEKVIPAFR</sequence>
<name>A0A1M6TPR1_PSETH</name>
<dbReference type="PANTHER" id="PTHR30137:SF8">
    <property type="entry name" value="BLR5498 PROTEIN"/>
    <property type="match status" value="1"/>
</dbReference>
<dbReference type="AlphaFoldDB" id="A0A1M6TPR1"/>
<keyword evidence="2 4" id="KW-0503">Monooxygenase</keyword>
<keyword evidence="5" id="KW-1185">Reference proteome</keyword>
<feature type="domain" description="Luciferase-like" evidence="3">
    <location>
        <begin position="5"/>
        <end position="309"/>
    </location>
</feature>
<reference evidence="4 5" key="1">
    <citation type="submission" date="2016-11" db="EMBL/GenBank/DDBJ databases">
        <authorList>
            <person name="Jaros S."/>
            <person name="Januszkiewicz K."/>
            <person name="Wedrychowicz H."/>
        </authorList>
    </citation>
    <scope>NUCLEOTIDE SEQUENCE [LARGE SCALE GENOMIC DNA]</scope>
    <source>
        <strain evidence="4 5">DSM 43832</strain>
    </source>
</reference>
<accession>A0A1M6TPR1</accession>
<dbReference type="Pfam" id="PF00296">
    <property type="entry name" value="Bac_luciferase"/>
    <property type="match status" value="1"/>
</dbReference>
<organism evidence="4 5">
    <name type="scientific">Pseudonocardia thermophila</name>
    <dbReference type="NCBI Taxonomy" id="1848"/>
    <lineage>
        <taxon>Bacteria</taxon>
        <taxon>Bacillati</taxon>
        <taxon>Actinomycetota</taxon>
        <taxon>Actinomycetes</taxon>
        <taxon>Pseudonocardiales</taxon>
        <taxon>Pseudonocardiaceae</taxon>
        <taxon>Pseudonocardia</taxon>
    </lineage>
</organism>
<dbReference type="PANTHER" id="PTHR30137">
    <property type="entry name" value="LUCIFERASE-LIKE MONOOXYGENASE"/>
    <property type="match status" value="1"/>
</dbReference>
<dbReference type="EMBL" id="FRAP01000008">
    <property type="protein sequence ID" value="SHK58916.1"/>
    <property type="molecule type" value="Genomic_DNA"/>
</dbReference>
<dbReference type="Proteomes" id="UP000184363">
    <property type="component" value="Unassembled WGS sequence"/>
</dbReference>
<dbReference type="OrthoDB" id="5169673at2"/>
<proteinExistence type="predicted"/>
<evidence type="ECO:0000313" key="4">
    <source>
        <dbReference type="EMBL" id="SHK58916.1"/>
    </source>
</evidence>
<dbReference type="InterPro" id="IPR036661">
    <property type="entry name" value="Luciferase-like_sf"/>
</dbReference>
<dbReference type="GO" id="GO:0004497">
    <property type="term" value="F:monooxygenase activity"/>
    <property type="evidence" value="ECO:0007669"/>
    <property type="project" value="UniProtKB-KW"/>
</dbReference>
<protein>
    <submittedName>
        <fullName evidence="4">Flavin-dependent oxidoreductase, luciferase family (Includes alkanesulfonate monooxygenase SsuD and methylene tetrahydromethanopterin reductase)</fullName>
    </submittedName>
</protein>
<dbReference type="GO" id="GO:0005829">
    <property type="term" value="C:cytosol"/>
    <property type="evidence" value="ECO:0007669"/>
    <property type="project" value="TreeGrafter"/>
</dbReference>
<evidence type="ECO:0000313" key="5">
    <source>
        <dbReference type="Proteomes" id="UP000184363"/>
    </source>
</evidence>
<dbReference type="STRING" id="1848.SAMN05443637_108170"/>
<dbReference type="SUPFAM" id="SSF51679">
    <property type="entry name" value="Bacterial luciferase-like"/>
    <property type="match status" value="1"/>
</dbReference>
<dbReference type="RefSeq" id="WP_073457267.1">
    <property type="nucleotide sequence ID" value="NZ_CALGVN010000008.1"/>
</dbReference>